<feature type="compositionally biased region" description="Basic and acidic residues" evidence="1">
    <location>
        <begin position="44"/>
        <end position="59"/>
    </location>
</feature>
<evidence type="ECO:0000256" key="1">
    <source>
        <dbReference type="SAM" id="MobiDB-lite"/>
    </source>
</evidence>
<organism evidence="3 4">
    <name type="scientific">Anopheles christyi</name>
    <dbReference type="NCBI Taxonomy" id="43041"/>
    <lineage>
        <taxon>Eukaryota</taxon>
        <taxon>Metazoa</taxon>
        <taxon>Ecdysozoa</taxon>
        <taxon>Arthropoda</taxon>
        <taxon>Hexapoda</taxon>
        <taxon>Insecta</taxon>
        <taxon>Pterygota</taxon>
        <taxon>Neoptera</taxon>
        <taxon>Endopterygota</taxon>
        <taxon>Diptera</taxon>
        <taxon>Nematocera</taxon>
        <taxon>Culicoidea</taxon>
        <taxon>Culicidae</taxon>
        <taxon>Anophelinae</taxon>
        <taxon>Anopheles</taxon>
    </lineage>
</organism>
<feature type="chain" id="PRO_5008124706" description="Secreted protein" evidence="2">
    <location>
        <begin position="19"/>
        <end position="92"/>
    </location>
</feature>
<feature type="signal peptide" evidence="2">
    <location>
        <begin position="1"/>
        <end position="18"/>
    </location>
</feature>
<protein>
    <recommendedName>
        <fullName evidence="5">Secreted protein</fullName>
    </recommendedName>
</protein>
<reference evidence="3" key="2">
    <citation type="submission" date="2020-05" db="UniProtKB">
        <authorList>
            <consortium name="EnsemblMetazoa"/>
        </authorList>
    </citation>
    <scope>IDENTIFICATION</scope>
    <source>
        <strain evidence="3">ACHKN1017</strain>
    </source>
</reference>
<dbReference type="VEuPathDB" id="VectorBase:ACHR001622"/>
<evidence type="ECO:0000313" key="4">
    <source>
        <dbReference type="Proteomes" id="UP000075881"/>
    </source>
</evidence>
<keyword evidence="2" id="KW-0732">Signal</keyword>
<evidence type="ECO:0000313" key="3">
    <source>
        <dbReference type="EnsemblMetazoa" id="ACHR001622-PA"/>
    </source>
</evidence>
<dbReference type="Proteomes" id="UP000075881">
    <property type="component" value="Unassembled WGS sequence"/>
</dbReference>
<keyword evidence="4" id="KW-1185">Reference proteome</keyword>
<proteinExistence type="predicted"/>
<accession>A0A182JSZ0</accession>
<feature type="region of interest" description="Disordered" evidence="1">
    <location>
        <begin position="20"/>
        <end position="61"/>
    </location>
</feature>
<sequence length="92" mass="10051">MKFLTIAFLFCVLSAVCGEDTTATDKEQTTTAATKGEGLTESVETPHVETDDSPKDKPDMSPIDFLQEVIRNAMKRVSSGFKDSISVVPFTF</sequence>
<evidence type="ECO:0000256" key="2">
    <source>
        <dbReference type="SAM" id="SignalP"/>
    </source>
</evidence>
<dbReference type="EnsemblMetazoa" id="ACHR001622-RA">
    <property type="protein sequence ID" value="ACHR001622-PA"/>
    <property type="gene ID" value="ACHR001622"/>
</dbReference>
<dbReference type="AlphaFoldDB" id="A0A182JSZ0"/>
<evidence type="ECO:0008006" key="5">
    <source>
        <dbReference type="Google" id="ProtNLM"/>
    </source>
</evidence>
<reference evidence="4" key="1">
    <citation type="submission" date="2013-03" db="EMBL/GenBank/DDBJ databases">
        <title>The Genome Sequence of Anopheles christyi ACHKN1017.</title>
        <authorList>
            <consortium name="The Broad Institute Genomics Platform"/>
            <person name="Neafsey D.E."/>
            <person name="Besansky N."/>
            <person name="Walker B."/>
            <person name="Young S.K."/>
            <person name="Zeng Q."/>
            <person name="Gargeya S."/>
            <person name="Fitzgerald M."/>
            <person name="Haas B."/>
            <person name="Abouelleil A."/>
            <person name="Allen A.W."/>
            <person name="Alvarado L."/>
            <person name="Arachchi H.M."/>
            <person name="Berlin A.M."/>
            <person name="Chapman S.B."/>
            <person name="Gainer-Dewar J."/>
            <person name="Goldberg J."/>
            <person name="Griggs A."/>
            <person name="Gujja S."/>
            <person name="Hansen M."/>
            <person name="Howarth C."/>
            <person name="Imamovic A."/>
            <person name="Ireland A."/>
            <person name="Larimer J."/>
            <person name="McCowan C."/>
            <person name="Murphy C."/>
            <person name="Pearson M."/>
            <person name="Poon T.W."/>
            <person name="Priest M."/>
            <person name="Roberts A."/>
            <person name="Saif S."/>
            <person name="Shea T."/>
            <person name="Sisk P."/>
            <person name="Sykes S."/>
            <person name="Wortman J."/>
            <person name="Nusbaum C."/>
            <person name="Birren B."/>
        </authorList>
    </citation>
    <scope>NUCLEOTIDE SEQUENCE [LARGE SCALE GENOMIC DNA]</scope>
    <source>
        <strain evidence="4">ACHKN1017</strain>
    </source>
</reference>
<name>A0A182JSZ0_9DIPT</name>